<dbReference type="Proteomes" id="UP001604336">
    <property type="component" value="Unassembled WGS sequence"/>
</dbReference>
<name>A0ABD1NPA7_9LAMI</name>
<dbReference type="AlphaFoldDB" id="A0ABD1NPA7"/>
<sequence length="125" mass="14042">MKCSLVKTFKSLIREGLLDVMKNFVIGYNNMKSKATIHGYKLNFMLKTQVIEVGKDSFPSQIYVFKSFGELLNAPDVDETKLFDIIGEVIAKDSAQSKDMSGRITKVIDFVLEDLKAKVIRGSNV</sequence>
<organism evidence="1 2">
    <name type="scientific">Abeliophyllum distichum</name>
    <dbReference type="NCBI Taxonomy" id="126358"/>
    <lineage>
        <taxon>Eukaryota</taxon>
        <taxon>Viridiplantae</taxon>
        <taxon>Streptophyta</taxon>
        <taxon>Embryophyta</taxon>
        <taxon>Tracheophyta</taxon>
        <taxon>Spermatophyta</taxon>
        <taxon>Magnoliopsida</taxon>
        <taxon>eudicotyledons</taxon>
        <taxon>Gunneridae</taxon>
        <taxon>Pentapetalae</taxon>
        <taxon>asterids</taxon>
        <taxon>lamiids</taxon>
        <taxon>Lamiales</taxon>
        <taxon>Oleaceae</taxon>
        <taxon>Forsythieae</taxon>
        <taxon>Abeliophyllum</taxon>
    </lineage>
</organism>
<accession>A0ABD1NPA7</accession>
<protein>
    <submittedName>
        <fullName evidence="1">Replication protein A 70 kDa DNA-binding subunit B-like</fullName>
    </submittedName>
</protein>
<evidence type="ECO:0000313" key="1">
    <source>
        <dbReference type="EMBL" id="KAL2453433.1"/>
    </source>
</evidence>
<comment type="caution">
    <text evidence="1">The sequence shown here is derived from an EMBL/GenBank/DDBJ whole genome shotgun (WGS) entry which is preliminary data.</text>
</comment>
<proteinExistence type="predicted"/>
<evidence type="ECO:0000313" key="2">
    <source>
        <dbReference type="Proteomes" id="UP001604336"/>
    </source>
</evidence>
<keyword evidence="2" id="KW-1185">Reference proteome</keyword>
<reference evidence="2" key="1">
    <citation type="submission" date="2024-07" db="EMBL/GenBank/DDBJ databases">
        <title>Two chromosome-level genome assemblies of Korean endemic species Abeliophyllum distichum and Forsythia ovata (Oleaceae).</title>
        <authorList>
            <person name="Jang H."/>
        </authorList>
    </citation>
    <scope>NUCLEOTIDE SEQUENCE [LARGE SCALE GENOMIC DNA]</scope>
</reference>
<dbReference type="EMBL" id="JBFOLK010000689">
    <property type="protein sequence ID" value="KAL2453433.1"/>
    <property type="molecule type" value="Genomic_DNA"/>
</dbReference>
<gene>
    <name evidence="1" type="ORF">Adt_49064</name>
</gene>